<dbReference type="Proteomes" id="UP000031971">
    <property type="component" value="Unassembled WGS sequence"/>
</dbReference>
<reference evidence="1 2" key="1">
    <citation type="submission" date="2015-01" db="EMBL/GenBank/DDBJ databases">
        <title>Genome Sequence of Magnetospirillum magnetotacticum Strain MS-1.</title>
        <authorList>
            <person name="Marinov G.K."/>
            <person name="Smalley M.D."/>
            <person name="DeSalvo G."/>
        </authorList>
    </citation>
    <scope>NUCLEOTIDE SEQUENCE [LARGE SCALE GENOMIC DNA]</scope>
    <source>
        <strain evidence="1 2">MS-1</strain>
    </source>
</reference>
<comment type="caution">
    <text evidence="1">The sequence shown here is derived from an EMBL/GenBank/DDBJ whole genome shotgun (WGS) entry which is preliminary data.</text>
</comment>
<keyword evidence="2" id="KW-1185">Reference proteome</keyword>
<gene>
    <name evidence="1" type="ORF">CCC_01608</name>
</gene>
<accession>A0A0C2U5M2</accession>
<proteinExistence type="predicted"/>
<organism evidence="1 2">
    <name type="scientific">Paramagnetospirillum magnetotacticum MS-1</name>
    <dbReference type="NCBI Taxonomy" id="272627"/>
    <lineage>
        <taxon>Bacteria</taxon>
        <taxon>Pseudomonadati</taxon>
        <taxon>Pseudomonadota</taxon>
        <taxon>Alphaproteobacteria</taxon>
        <taxon>Rhodospirillales</taxon>
        <taxon>Magnetospirillaceae</taxon>
        <taxon>Paramagnetospirillum</taxon>
    </lineage>
</organism>
<evidence type="ECO:0000313" key="2">
    <source>
        <dbReference type="Proteomes" id="UP000031971"/>
    </source>
</evidence>
<name>A0A0C2U5M2_PARME</name>
<protein>
    <submittedName>
        <fullName evidence="1">Uncharacterized protein</fullName>
    </submittedName>
</protein>
<evidence type="ECO:0000313" key="1">
    <source>
        <dbReference type="EMBL" id="KIL96742.1"/>
    </source>
</evidence>
<sequence>MDEIGVDHWPGAWAHCQTFGLQQGFKVRFNATGHIRFH</sequence>
<dbReference type="AlphaFoldDB" id="A0A0C2U5M2"/>
<dbReference type="EMBL" id="JXSL01000035">
    <property type="protein sequence ID" value="KIL96742.1"/>
    <property type="molecule type" value="Genomic_DNA"/>
</dbReference>